<dbReference type="GO" id="GO:0016757">
    <property type="term" value="F:glycosyltransferase activity"/>
    <property type="evidence" value="ECO:0007669"/>
    <property type="project" value="InterPro"/>
</dbReference>
<evidence type="ECO:0000313" key="1">
    <source>
        <dbReference type="EMBL" id="RZF59557.1"/>
    </source>
</evidence>
<dbReference type="InterPro" id="IPR029044">
    <property type="entry name" value="Nucleotide-diphossugar_trans"/>
</dbReference>
<dbReference type="InterPro" id="IPR002495">
    <property type="entry name" value="Glyco_trans_8"/>
</dbReference>
<name>A0A4Q6XSM7_9SPHI</name>
<dbReference type="AlphaFoldDB" id="A0A4Q6XSM7"/>
<dbReference type="EMBL" id="SGIT01000002">
    <property type="protein sequence ID" value="RZF59557.1"/>
    <property type="molecule type" value="Genomic_DNA"/>
</dbReference>
<keyword evidence="2" id="KW-1185">Reference proteome</keyword>
<organism evidence="1 2">
    <name type="scientific">Sphingobacterium corticibacterium</name>
    <dbReference type="NCBI Taxonomy" id="2484746"/>
    <lineage>
        <taxon>Bacteria</taxon>
        <taxon>Pseudomonadati</taxon>
        <taxon>Bacteroidota</taxon>
        <taxon>Sphingobacteriia</taxon>
        <taxon>Sphingobacteriales</taxon>
        <taxon>Sphingobacteriaceae</taxon>
        <taxon>Sphingobacterium</taxon>
    </lineage>
</organism>
<dbReference type="RefSeq" id="WP_130141477.1">
    <property type="nucleotide sequence ID" value="NZ_SGIT01000002.1"/>
</dbReference>
<accession>A0A4Q6XSM7</accession>
<proteinExistence type="predicted"/>
<evidence type="ECO:0000313" key="2">
    <source>
        <dbReference type="Proteomes" id="UP000292855"/>
    </source>
</evidence>
<comment type="caution">
    <text evidence="1">The sequence shown here is derived from an EMBL/GenBank/DDBJ whole genome shotgun (WGS) entry which is preliminary data.</text>
</comment>
<dbReference type="SUPFAM" id="SSF53448">
    <property type="entry name" value="Nucleotide-diphospho-sugar transferases"/>
    <property type="match status" value="1"/>
</dbReference>
<dbReference type="OrthoDB" id="695971at2"/>
<sequence>MAYTLPTIKQSTKPAKNKKAVALCVDNAYLPYASFVSGQILEKEKQRDFDIVICLPDTEKLPVSIHEDIRYCTVDFSAINELPVGRLSSATYHKIFLPSIFKDQYEQILYLDADVYINAPCISQILDSNKDGKGLMMAIDISEIERKSGFNFHNAYLNRYIALKHQYRNAGVILFNTKRLLKIDYLTQMMDYAKKHRHKLLRHDQTLINTVLHDEIGSLSFLYNYQLIDTTIPLLEEFQPKILHFVGELKPWNTEEGFIGSFHTEYEHYIGQHFPAHQIDSKTEFELKFESRKKKRKYKNVVREQLSLGVFIGKEKLKHVLSFFDEESPDNVMNNPKIRRILSRFRSTIDTSIYECEIGASRGVL</sequence>
<dbReference type="Gene3D" id="3.90.550.10">
    <property type="entry name" value="Spore Coat Polysaccharide Biosynthesis Protein SpsA, Chain A"/>
    <property type="match status" value="1"/>
</dbReference>
<dbReference type="Proteomes" id="UP000292855">
    <property type="component" value="Unassembled WGS sequence"/>
</dbReference>
<reference evidence="1 2" key="1">
    <citation type="submission" date="2019-02" db="EMBL/GenBank/DDBJ databases">
        <authorList>
            <person name="Li Y."/>
        </authorList>
    </citation>
    <scope>NUCLEOTIDE SEQUENCE [LARGE SCALE GENOMIC DNA]</scope>
    <source>
        <strain evidence="1 2">30C10-4-7</strain>
    </source>
</reference>
<evidence type="ECO:0008006" key="3">
    <source>
        <dbReference type="Google" id="ProtNLM"/>
    </source>
</evidence>
<protein>
    <recommendedName>
        <fullName evidence="3">Glycosyltransferase family 8 protein</fullName>
    </recommendedName>
</protein>
<dbReference type="Pfam" id="PF01501">
    <property type="entry name" value="Glyco_transf_8"/>
    <property type="match status" value="1"/>
</dbReference>
<gene>
    <name evidence="1" type="ORF">EWE74_10365</name>
</gene>